<reference evidence="1 2" key="1">
    <citation type="submission" date="2018-04" db="EMBL/GenBank/DDBJ databases">
        <title>WGS assembly of Panicum hallii var. hallii HAL2.</title>
        <authorList>
            <person name="Lovell J."/>
            <person name="Jenkins J."/>
            <person name="Lowry D."/>
            <person name="Mamidi S."/>
            <person name="Sreedasyam A."/>
            <person name="Weng X."/>
            <person name="Barry K."/>
            <person name="Bonette J."/>
            <person name="Campitelli B."/>
            <person name="Daum C."/>
            <person name="Gordon S."/>
            <person name="Gould B."/>
            <person name="Lipzen A."/>
            <person name="MacQueen A."/>
            <person name="Palacio-Mejia J."/>
            <person name="Plott C."/>
            <person name="Shakirov E."/>
            <person name="Shu S."/>
            <person name="Yoshinaga Y."/>
            <person name="Zane M."/>
            <person name="Rokhsar D."/>
            <person name="Grimwood J."/>
            <person name="Schmutz J."/>
            <person name="Juenger T."/>
        </authorList>
    </citation>
    <scope>NUCLEOTIDE SEQUENCE [LARGE SCALE GENOMIC DNA]</scope>
    <source>
        <strain evidence="2">cv. HAL2</strain>
    </source>
</reference>
<dbReference type="AlphaFoldDB" id="A0A2T7EV53"/>
<organism evidence="1 2">
    <name type="scientific">Panicum hallii var. hallii</name>
    <dbReference type="NCBI Taxonomy" id="1504633"/>
    <lineage>
        <taxon>Eukaryota</taxon>
        <taxon>Viridiplantae</taxon>
        <taxon>Streptophyta</taxon>
        <taxon>Embryophyta</taxon>
        <taxon>Tracheophyta</taxon>
        <taxon>Spermatophyta</taxon>
        <taxon>Magnoliopsida</taxon>
        <taxon>Liliopsida</taxon>
        <taxon>Poales</taxon>
        <taxon>Poaceae</taxon>
        <taxon>PACMAD clade</taxon>
        <taxon>Panicoideae</taxon>
        <taxon>Panicodae</taxon>
        <taxon>Paniceae</taxon>
        <taxon>Panicinae</taxon>
        <taxon>Panicum</taxon>
        <taxon>Panicum sect. Panicum</taxon>
    </lineage>
</organism>
<sequence length="141" mass="15680">MHPLCPSLKGLQLTCSNFIPTPDIGPQDCQPMYKSLIYLRLSDKIEGNGTIDLPLSQSIAKDQNKCVSLSIPSRQRSTYQLLGVWIMTSDLGSCFLGDQTFASTENLKCHQAPIYPPILQANRIPILFNNHWDAGQDGINF</sequence>
<keyword evidence="2" id="KW-1185">Reference proteome</keyword>
<dbReference type="Proteomes" id="UP000244336">
    <property type="component" value="Chromosome 2"/>
</dbReference>
<dbReference type="Gramene" id="PUZ71702">
    <property type="protein sequence ID" value="PUZ71702"/>
    <property type="gene ID" value="GQ55_2G335000"/>
</dbReference>
<gene>
    <name evidence="1" type="ORF">GQ55_2G335000</name>
</gene>
<name>A0A2T7EV53_9POAL</name>
<evidence type="ECO:0000313" key="2">
    <source>
        <dbReference type="Proteomes" id="UP000244336"/>
    </source>
</evidence>
<accession>A0A2T7EV53</accession>
<dbReference type="EMBL" id="CM009750">
    <property type="protein sequence ID" value="PUZ71702.1"/>
    <property type="molecule type" value="Genomic_DNA"/>
</dbReference>
<protein>
    <submittedName>
        <fullName evidence="1">Uncharacterized protein</fullName>
    </submittedName>
</protein>
<evidence type="ECO:0000313" key="1">
    <source>
        <dbReference type="EMBL" id="PUZ71702.1"/>
    </source>
</evidence>
<proteinExistence type="predicted"/>